<dbReference type="EMBL" id="PKMF04000486">
    <property type="protein sequence ID" value="KAK7829294.1"/>
    <property type="molecule type" value="Genomic_DNA"/>
</dbReference>
<name>A0AAW0JQL4_QUESU</name>
<feature type="region of interest" description="Disordered" evidence="1">
    <location>
        <begin position="1"/>
        <end position="43"/>
    </location>
</feature>
<dbReference type="PANTHER" id="PTHR43991:SF38">
    <property type="entry name" value="OS02G0721600 PROTEIN"/>
    <property type="match status" value="1"/>
</dbReference>
<feature type="compositionally biased region" description="Basic and acidic residues" evidence="1">
    <location>
        <begin position="12"/>
        <end position="22"/>
    </location>
</feature>
<keyword evidence="3" id="KW-1185">Reference proteome</keyword>
<proteinExistence type="predicted"/>
<comment type="caution">
    <text evidence="2">The sequence shown here is derived from an EMBL/GenBank/DDBJ whole genome shotgun (WGS) entry which is preliminary data.</text>
</comment>
<organism evidence="2 3">
    <name type="scientific">Quercus suber</name>
    <name type="common">Cork oak</name>
    <dbReference type="NCBI Taxonomy" id="58331"/>
    <lineage>
        <taxon>Eukaryota</taxon>
        <taxon>Viridiplantae</taxon>
        <taxon>Streptophyta</taxon>
        <taxon>Embryophyta</taxon>
        <taxon>Tracheophyta</taxon>
        <taxon>Spermatophyta</taxon>
        <taxon>Magnoliopsida</taxon>
        <taxon>eudicotyledons</taxon>
        <taxon>Gunneridae</taxon>
        <taxon>Pentapetalae</taxon>
        <taxon>rosids</taxon>
        <taxon>fabids</taxon>
        <taxon>Fagales</taxon>
        <taxon>Fagaceae</taxon>
        <taxon>Quercus</taxon>
    </lineage>
</organism>
<feature type="region of interest" description="Disordered" evidence="1">
    <location>
        <begin position="70"/>
        <end position="92"/>
    </location>
</feature>
<gene>
    <name evidence="2" type="ORF">CFP56_029548</name>
</gene>
<evidence type="ECO:0000256" key="1">
    <source>
        <dbReference type="SAM" id="MobiDB-lite"/>
    </source>
</evidence>
<dbReference type="Proteomes" id="UP000237347">
    <property type="component" value="Unassembled WGS sequence"/>
</dbReference>
<reference evidence="2 3" key="1">
    <citation type="journal article" date="2018" name="Sci. Data">
        <title>The draft genome sequence of cork oak.</title>
        <authorList>
            <person name="Ramos A.M."/>
            <person name="Usie A."/>
            <person name="Barbosa P."/>
            <person name="Barros P.M."/>
            <person name="Capote T."/>
            <person name="Chaves I."/>
            <person name="Simoes F."/>
            <person name="Abreu I."/>
            <person name="Carrasquinho I."/>
            <person name="Faro C."/>
            <person name="Guimaraes J.B."/>
            <person name="Mendonca D."/>
            <person name="Nobrega F."/>
            <person name="Rodrigues L."/>
            <person name="Saibo N.J.M."/>
            <person name="Varela M.C."/>
            <person name="Egas C."/>
            <person name="Matos J."/>
            <person name="Miguel C.M."/>
            <person name="Oliveira M.M."/>
            <person name="Ricardo C.P."/>
            <person name="Goncalves S."/>
        </authorList>
    </citation>
    <scope>NUCLEOTIDE SEQUENCE [LARGE SCALE GENOMIC DNA]</scope>
    <source>
        <strain evidence="3">cv. HL8</strain>
    </source>
</reference>
<evidence type="ECO:0000313" key="2">
    <source>
        <dbReference type="EMBL" id="KAK7829294.1"/>
    </source>
</evidence>
<feature type="compositionally biased region" description="Acidic residues" evidence="1">
    <location>
        <begin position="1"/>
        <end position="11"/>
    </location>
</feature>
<protein>
    <recommendedName>
        <fullName evidence="4">Transducin/WD40 repeat-like superfamily protein</fullName>
    </recommendedName>
</protein>
<dbReference type="AlphaFoldDB" id="A0AAW0JQL4"/>
<dbReference type="PANTHER" id="PTHR43991">
    <property type="entry name" value="WD REPEAT PROTEIN (AFU_ORTHOLOGUE AFUA_8G05640)-RELATED"/>
    <property type="match status" value="1"/>
</dbReference>
<evidence type="ECO:0008006" key="4">
    <source>
        <dbReference type="Google" id="ProtNLM"/>
    </source>
</evidence>
<evidence type="ECO:0000313" key="3">
    <source>
        <dbReference type="Proteomes" id="UP000237347"/>
    </source>
</evidence>
<accession>A0AAW0JQL4</accession>
<sequence>MADEYEREDVDNEFHGRERGGSESDVDEYDHLNGTTAAQARSGKDIQGIPWDMLSITREKYRQTRLEQYRNHENIPHSGEGSPKKGSSHYEFRRNSRSVKPTVVHFQLRNLVWATSKHDVYLINSVNNSRATPGTKVAIEKLPGSLLEGFTQTQVSSLSVKEKLLHLDQPGFSFCSRTTSNDNAITNAVEIYVSFSGAFHFTASNNDCGVRDFDMEKFQLSKHFRFSWPVNVSPLDCIFWLFISRNGHLVILGCICIDSMGSKFYKLQIISHDIRADDDSFNYISNDTKILHLPTTWNHGGAT</sequence>